<comment type="caution">
    <text evidence="2">The sequence shown here is derived from an EMBL/GenBank/DDBJ whole genome shotgun (WGS) entry which is preliminary data.</text>
</comment>
<protein>
    <recommendedName>
        <fullName evidence="1">Glyoxalase-like domain-containing protein</fullName>
    </recommendedName>
</protein>
<organism evidence="2 3">
    <name type="scientific">Roseospira visakhapatnamensis</name>
    <dbReference type="NCBI Taxonomy" id="390880"/>
    <lineage>
        <taxon>Bacteria</taxon>
        <taxon>Pseudomonadati</taxon>
        <taxon>Pseudomonadota</taxon>
        <taxon>Alphaproteobacteria</taxon>
        <taxon>Rhodospirillales</taxon>
        <taxon>Rhodospirillaceae</taxon>
        <taxon>Roseospira</taxon>
    </lineage>
</organism>
<gene>
    <name evidence="2" type="ORF">GGD89_002903</name>
</gene>
<keyword evidence="3" id="KW-1185">Reference proteome</keyword>
<name>A0A7W6RF34_9PROT</name>
<dbReference type="Proteomes" id="UP000554286">
    <property type="component" value="Unassembled WGS sequence"/>
</dbReference>
<reference evidence="2 3" key="1">
    <citation type="submission" date="2020-08" db="EMBL/GenBank/DDBJ databases">
        <title>Genome sequencing of Purple Non-Sulfur Bacteria from various extreme environments.</title>
        <authorList>
            <person name="Mayer M."/>
        </authorList>
    </citation>
    <scope>NUCLEOTIDE SEQUENCE [LARGE SCALE GENOMIC DNA]</scope>
    <source>
        <strain evidence="2 3">JA131</strain>
    </source>
</reference>
<feature type="domain" description="Glyoxalase-like" evidence="1">
    <location>
        <begin position="10"/>
        <end position="178"/>
    </location>
</feature>
<accession>A0A7W6RF34</accession>
<dbReference type="SUPFAM" id="SSF54593">
    <property type="entry name" value="Glyoxalase/Bleomycin resistance protein/Dihydroxybiphenyl dioxygenase"/>
    <property type="match status" value="1"/>
</dbReference>
<dbReference type="AlphaFoldDB" id="A0A7W6RF34"/>
<dbReference type="RefSeq" id="WP_184046498.1">
    <property type="nucleotide sequence ID" value="NZ_JACIGK010000024.1"/>
</dbReference>
<dbReference type="InterPro" id="IPR029068">
    <property type="entry name" value="Glyas_Bleomycin-R_OHBP_Dase"/>
</dbReference>
<evidence type="ECO:0000313" key="2">
    <source>
        <dbReference type="EMBL" id="MBB4267262.1"/>
    </source>
</evidence>
<dbReference type="InterPro" id="IPR025870">
    <property type="entry name" value="Glyoxalase-like_dom"/>
</dbReference>
<dbReference type="EMBL" id="JACIGK010000024">
    <property type="protein sequence ID" value="MBB4267262.1"/>
    <property type="molecule type" value="Genomic_DNA"/>
</dbReference>
<dbReference type="Gene3D" id="3.10.180.10">
    <property type="entry name" value="2,3-Dihydroxybiphenyl 1,2-Dioxygenase, domain 1"/>
    <property type="match status" value="1"/>
</dbReference>
<dbReference type="Pfam" id="PF13468">
    <property type="entry name" value="Glyoxalase_3"/>
    <property type="match status" value="1"/>
</dbReference>
<evidence type="ECO:0000313" key="3">
    <source>
        <dbReference type="Proteomes" id="UP000554286"/>
    </source>
</evidence>
<evidence type="ECO:0000259" key="1">
    <source>
        <dbReference type="Pfam" id="PF13468"/>
    </source>
</evidence>
<proteinExistence type="predicted"/>
<sequence length="218" mass="23183">MHGTPPPLALDHITVVATTLEAGIAHVRAHLGITAPAGGAHPRMGTHNHLLRLGDTEFLEIIAIDPAAAPPGRPRWFDLDTPKDHDAALATWVLRTPDLDASLGPAAATAGRPTDITRGDLAWRIAVADDGRLPLDGTFPTLIEWPRDRSGPESHPAARMADLGCRLVSLTVHHPEARIIRDFLGDAFADARVTVSEAGRAALRAEIETPAGRRVIGS</sequence>